<dbReference type="GO" id="GO:0044718">
    <property type="term" value="P:siderophore transmembrane transport"/>
    <property type="evidence" value="ECO:0007669"/>
    <property type="project" value="TreeGrafter"/>
</dbReference>
<feature type="domain" description="TonB-dependent receptor plug" evidence="12">
    <location>
        <begin position="66"/>
        <end position="167"/>
    </location>
</feature>
<dbReference type="InterPro" id="IPR000531">
    <property type="entry name" value="Beta-barrel_TonB"/>
</dbReference>
<keyword evidence="10" id="KW-0732">Signal</keyword>
<dbReference type="PROSITE" id="PS52016">
    <property type="entry name" value="TONB_DEPENDENT_REC_3"/>
    <property type="match status" value="1"/>
</dbReference>
<keyword evidence="16" id="KW-1185">Reference proteome</keyword>
<accession>A0A9W4TLW6</accession>
<protein>
    <submittedName>
        <fullName evidence="13 14">Fe transport (CirA)</fullName>
    </submittedName>
</protein>
<evidence type="ECO:0000256" key="10">
    <source>
        <dbReference type="SAM" id="SignalP"/>
    </source>
</evidence>
<dbReference type="PANTHER" id="PTHR30069:SF49">
    <property type="entry name" value="OUTER MEMBRANE PROTEIN C"/>
    <property type="match status" value="1"/>
</dbReference>
<feature type="domain" description="TonB-dependent receptor-like beta-barrel" evidence="11">
    <location>
        <begin position="241"/>
        <end position="693"/>
    </location>
</feature>
<comment type="similarity">
    <text evidence="8 9">Belongs to the TonB-dependent receptor family.</text>
</comment>
<dbReference type="GO" id="GO:0015344">
    <property type="term" value="F:siderophore uptake transmembrane transporter activity"/>
    <property type="evidence" value="ECO:0007669"/>
    <property type="project" value="TreeGrafter"/>
</dbReference>
<dbReference type="EMBL" id="CAMXCS010000002">
    <property type="protein sequence ID" value="CAI3946969.1"/>
    <property type="molecule type" value="Genomic_DNA"/>
</dbReference>
<evidence type="ECO:0000256" key="9">
    <source>
        <dbReference type="RuleBase" id="RU003357"/>
    </source>
</evidence>
<evidence type="ECO:0000256" key="3">
    <source>
        <dbReference type="ARBA" id="ARBA00022452"/>
    </source>
</evidence>
<dbReference type="InterPro" id="IPR039426">
    <property type="entry name" value="TonB-dep_rcpt-like"/>
</dbReference>
<evidence type="ECO:0000256" key="1">
    <source>
        <dbReference type="ARBA" id="ARBA00004571"/>
    </source>
</evidence>
<feature type="signal peptide" evidence="10">
    <location>
        <begin position="1"/>
        <end position="27"/>
    </location>
</feature>
<dbReference type="Gene3D" id="2.170.130.10">
    <property type="entry name" value="TonB-dependent receptor, plug domain"/>
    <property type="match status" value="1"/>
</dbReference>
<keyword evidence="3 8" id="KW-1134">Transmembrane beta strand</keyword>
<dbReference type="PANTHER" id="PTHR30069">
    <property type="entry name" value="TONB-DEPENDENT OUTER MEMBRANE RECEPTOR"/>
    <property type="match status" value="1"/>
</dbReference>
<keyword evidence="5 9" id="KW-0798">TonB box</keyword>
<evidence type="ECO:0000313" key="15">
    <source>
        <dbReference type="Proteomes" id="UP001154255"/>
    </source>
</evidence>
<evidence type="ECO:0000313" key="14">
    <source>
        <dbReference type="EMBL" id="CAI3946969.1"/>
    </source>
</evidence>
<keyword evidence="4 8" id="KW-0812">Transmembrane</keyword>
<feature type="chain" id="PRO_5040994887" evidence="10">
    <location>
        <begin position="28"/>
        <end position="734"/>
    </location>
</feature>
<dbReference type="InterPro" id="IPR012910">
    <property type="entry name" value="Plug_dom"/>
</dbReference>
<reference evidence="13" key="1">
    <citation type="submission" date="2022-10" db="EMBL/GenBank/DDBJ databases">
        <authorList>
            <person name="Botero Cardona J."/>
        </authorList>
    </citation>
    <scope>NUCLEOTIDE SEQUENCE</scope>
    <source>
        <strain evidence="13">LMG 31819</strain>
        <strain evidence="14">R-53529</strain>
    </source>
</reference>
<dbReference type="SUPFAM" id="SSF56935">
    <property type="entry name" value="Porins"/>
    <property type="match status" value="1"/>
</dbReference>
<dbReference type="GO" id="GO:0009279">
    <property type="term" value="C:cell outer membrane"/>
    <property type="evidence" value="ECO:0007669"/>
    <property type="project" value="UniProtKB-SubCell"/>
</dbReference>
<evidence type="ECO:0000256" key="7">
    <source>
        <dbReference type="ARBA" id="ARBA00023237"/>
    </source>
</evidence>
<comment type="caution">
    <text evidence="13">The sequence shown here is derived from an EMBL/GenBank/DDBJ whole genome shotgun (WGS) entry which is preliminary data.</text>
</comment>
<sequence>MFPSTRASYKLSLMLSVFFIHTSSTFAAETPSSSAQSVSTNTPPIPTININADDVSDNPTEITPGSTVLKADQLKNIVNNSPDTGALLENQMGVSLYKSGRIASLPVLNGMADDRVATTIDGMRITGDCPNHMNPALSYLNPHDVSIINIMAGISPVSLGGDSTGGTIDIQRKSPVFSKKKDKIVVKGQVSGFFHSNGKGLGASGDVTVANDHLSIRYNGGWSQSRNYHAGAGGGQVKSTQYKMFNHDVTLAYKKDNHVLSLNIGQTDTPYEGFPNAYMDMTKNQSVFINGRYKGDFDWGTVEARGYWQRVTHAMNMLGDKGGHSPTTGMPMNNLGRLAGYDIKGSIYLDDKNTLRIGNEFAYYTLNDWWPALEGSMMMGPNTYHNINNGHRNRLGTYAELETQWNHKVTTLLGVRNDVIMTNTGQVSGYQGLAGMNATERAAINRFNQADRGKTDVNFDVTALVRYKVDPHLTWETGYARKTRSPNLYERYSWGTSGMAMRMVGWFGDGNGYRGDINLKPEIANTISTSFNFHDVKQEVWELKIQPYYTYIHHYINVNYLGSASGRAGTTISNLQFANHNAQLYGVNSVGTYNVWNNKKFGKGVLRGNLNWVRGTDLTNHTNLYHMMPVNGTLSLNQYIGAWSGRIEGEFVNAKGLTDPLRREPKTPGYILLNIGTSYTWNMFRLDGSIENVMNKKYYMPMGGLSIGDLIANNQVRALPGIGRSFNVSLTASF</sequence>
<keyword evidence="2 8" id="KW-0813">Transport</keyword>
<dbReference type="EMBL" id="CAMXCM010000002">
    <property type="protein sequence ID" value="CAI3936458.1"/>
    <property type="molecule type" value="Genomic_DNA"/>
</dbReference>
<evidence type="ECO:0000313" key="16">
    <source>
        <dbReference type="Proteomes" id="UP001154259"/>
    </source>
</evidence>
<evidence type="ECO:0000256" key="5">
    <source>
        <dbReference type="ARBA" id="ARBA00023077"/>
    </source>
</evidence>
<evidence type="ECO:0000313" key="13">
    <source>
        <dbReference type="EMBL" id="CAI3936458.1"/>
    </source>
</evidence>
<dbReference type="Proteomes" id="UP001154259">
    <property type="component" value="Unassembled WGS sequence"/>
</dbReference>
<dbReference type="RefSeq" id="WP_271789887.1">
    <property type="nucleotide sequence ID" value="NZ_CAMXCM010000002.1"/>
</dbReference>
<gene>
    <name evidence="14" type="ORF">R53529_LOCUS1464</name>
    <name evidence="13" type="ORF">R53530_LOCUS969</name>
</gene>
<evidence type="ECO:0000256" key="6">
    <source>
        <dbReference type="ARBA" id="ARBA00023136"/>
    </source>
</evidence>
<dbReference type="Pfam" id="PF07715">
    <property type="entry name" value="Plug"/>
    <property type="match status" value="1"/>
</dbReference>
<organism evidence="13 15">
    <name type="scientific">Commensalibacter communis</name>
    <dbReference type="NCBI Taxonomy" id="2972786"/>
    <lineage>
        <taxon>Bacteria</taxon>
        <taxon>Pseudomonadati</taxon>
        <taxon>Pseudomonadota</taxon>
        <taxon>Alphaproteobacteria</taxon>
        <taxon>Acetobacterales</taxon>
        <taxon>Acetobacteraceae</taxon>
    </lineage>
</organism>
<dbReference type="AlphaFoldDB" id="A0A9W4TLW6"/>
<evidence type="ECO:0000256" key="4">
    <source>
        <dbReference type="ARBA" id="ARBA00022692"/>
    </source>
</evidence>
<evidence type="ECO:0000259" key="11">
    <source>
        <dbReference type="Pfam" id="PF00593"/>
    </source>
</evidence>
<dbReference type="Gene3D" id="2.40.170.20">
    <property type="entry name" value="TonB-dependent receptor, beta-barrel domain"/>
    <property type="match status" value="1"/>
</dbReference>
<evidence type="ECO:0000259" key="12">
    <source>
        <dbReference type="Pfam" id="PF07715"/>
    </source>
</evidence>
<evidence type="ECO:0000256" key="8">
    <source>
        <dbReference type="PROSITE-ProRule" id="PRU01360"/>
    </source>
</evidence>
<keyword evidence="7 8" id="KW-0998">Cell outer membrane</keyword>
<comment type="subcellular location">
    <subcellularLocation>
        <location evidence="1 8">Cell outer membrane</location>
        <topology evidence="1 8">Multi-pass membrane protein</topology>
    </subcellularLocation>
</comment>
<dbReference type="InterPro" id="IPR036942">
    <property type="entry name" value="Beta-barrel_TonB_sf"/>
</dbReference>
<name>A0A9W4TLW6_9PROT</name>
<proteinExistence type="inferred from homology"/>
<keyword evidence="6 8" id="KW-0472">Membrane</keyword>
<evidence type="ECO:0000256" key="2">
    <source>
        <dbReference type="ARBA" id="ARBA00022448"/>
    </source>
</evidence>
<dbReference type="Pfam" id="PF00593">
    <property type="entry name" value="TonB_dep_Rec_b-barrel"/>
    <property type="match status" value="1"/>
</dbReference>
<dbReference type="InterPro" id="IPR037066">
    <property type="entry name" value="Plug_dom_sf"/>
</dbReference>
<dbReference type="Proteomes" id="UP001154255">
    <property type="component" value="Unassembled WGS sequence"/>
</dbReference>